<evidence type="ECO:0000313" key="3">
    <source>
        <dbReference type="Proteomes" id="UP001497522"/>
    </source>
</evidence>
<feature type="compositionally biased region" description="Polar residues" evidence="1">
    <location>
        <begin position="70"/>
        <end position="89"/>
    </location>
</feature>
<organism evidence="2 3">
    <name type="scientific">Sphagnum jensenii</name>
    <dbReference type="NCBI Taxonomy" id="128206"/>
    <lineage>
        <taxon>Eukaryota</taxon>
        <taxon>Viridiplantae</taxon>
        <taxon>Streptophyta</taxon>
        <taxon>Embryophyta</taxon>
        <taxon>Bryophyta</taxon>
        <taxon>Sphagnophytina</taxon>
        <taxon>Sphagnopsida</taxon>
        <taxon>Sphagnales</taxon>
        <taxon>Sphagnaceae</taxon>
        <taxon>Sphagnum</taxon>
    </lineage>
</organism>
<feature type="region of interest" description="Disordered" evidence="1">
    <location>
        <begin position="41"/>
        <end position="95"/>
    </location>
</feature>
<dbReference type="Proteomes" id="UP001497522">
    <property type="component" value="Chromosome 8"/>
</dbReference>
<dbReference type="EMBL" id="OZ023709">
    <property type="protein sequence ID" value="CAK9882079.1"/>
    <property type="molecule type" value="Genomic_DNA"/>
</dbReference>
<accession>A0ABP1C0Q2</accession>
<sequence length="145" mass="16273">MAFTTAASLASLNTGVRSSVEDIVAHTDNFGHNFVSEWPNSGTERSAPNFVSEWPNSGTERSVPNFVSEWPNSSTERSNSVSTKQNSGTEESKFKWKSDETKSEWIRKLELGLDSPACYDVADRVLVMKLPDFKRKPVEHYTPQQ</sequence>
<reference evidence="2" key="1">
    <citation type="submission" date="2024-03" db="EMBL/GenBank/DDBJ databases">
        <authorList>
            <consortium name="ELIXIR-Norway"/>
            <consortium name="Elixir Norway"/>
        </authorList>
    </citation>
    <scope>NUCLEOTIDE SEQUENCE</scope>
</reference>
<gene>
    <name evidence="2" type="ORF">CSSPJE1EN2_LOCUS23435</name>
</gene>
<keyword evidence="3" id="KW-1185">Reference proteome</keyword>
<name>A0ABP1C0Q2_9BRYO</name>
<protein>
    <submittedName>
        <fullName evidence="2">Uncharacterized protein</fullName>
    </submittedName>
</protein>
<evidence type="ECO:0000313" key="2">
    <source>
        <dbReference type="EMBL" id="CAK9882079.1"/>
    </source>
</evidence>
<proteinExistence type="predicted"/>
<evidence type="ECO:0000256" key="1">
    <source>
        <dbReference type="SAM" id="MobiDB-lite"/>
    </source>
</evidence>